<keyword evidence="1" id="KW-1133">Transmembrane helix</keyword>
<evidence type="ECO:0000256" key="1">
    <source>
        <dbReference type="SAM" id="Phobius"/>
    </source>
</evidence>
<reference evidence="3" key="1">
    <citation type="journal article" date="2004" name="Environ. Microbiol.">
        <title>The genome of Desulfotalea psychrophila, a sulfate-reducing bacterium from permanently cold Arctic sediments.</title>
        <authorList>
            <person name="Rabus R."/>
            <person name="Ruepp A."/>
            <person name="Frickey T."/>
            <person name="Rattei T."/>
            <person name="Fartmann B."/>
            <person name="Stark M."/>
            <person name="Bauer M."/>
            <person name="Zibat A."/>
            <person name="Lombardot T."/>
            <person name="Becker I."/>
            <person name="Amann J."/>
            <person name="Gellner K."/>
            <person name="Teeling H."/>
            <person name="Leuschner W.D."/>
            <person name="Gloeckner F.-O."/>
            <person name="Lupas A.N."/>
            <person name="Amann R."/>
            <person name="Klenk H.-P."/>
        </authorList>
    </citation>
    <scope>NUCLEOTIDE SEQUENCE [LARGE SCALE GENOMIC DNA]</scope>
    <source>
        <strain evidence="3">DSM 12343 / LSv54</strain>
    </source>
</reference>
<evidence type="ECO:0000313" key="3">
    <source>
        <dbReference type="Proteomes" id="UP000000602"/>
    </source>
</evidence>
<keyword evidence="1" id="KW-0812">Transmembrane</keyword>
<evidence type="ECO:0000313" key="2">
    <source>
        <dbReference type="EMBL" id="CAG36747.1"/>
    </source>
</evidence>
<dbReference type="HOGENOM" id="CLU_1018335_0_0_7"/>
<protein>
    <submittedName>
        <fullName evidence="2">Uncharacterized protein</fullName>
    </submittedName>
</protein>
<name>Q6ALM8_DESPS</name>
<dbReference type="EMBL" id="CR522870">
    <property type="protein sequence ID" value="CAG36747.1"/>
    <property type="molecule type" value="Genomic_DNA"/>
</dbReference>
<dbReference type="AlphaFoldDB" id="Q6ALM8"/>
<dbReference type="RefSeq" id="WP_011189259.1">
    <property type="nucleotide sequence ID" value="NC_006138.1"/>
</dbReference>
<keyword evidence="3" id="KW-1185">Reference proteome</keyword>
<proteinExistence type="predicted"/>
<sequence length="273" mass="30957">MYIIELLLSLLLATLLLFIVGNQTVLSCLDKVNNFVVFIGECNITLFLKSFKHNIHNFYNKLEIISFFESIKPIVDVFAGLAAILGILIPLIAFLRSERDAIKIKLVKVTENFSSQKCSFSFTFANCKNYPVTLHEINIYNKRFYLVTESTAHSVNLSGPGFSISDRVYTNKLGNEIPASGNFSIILSNGNIFEHDDLYVHLHTSDGFQTIKCKNIEYLNTGELETFHNMYDIDDGLKARLIYFGLQVPCNYINTKARVAAKKYSFGKNETNE</sequence>
<feature type="transmembrane region" description="Helical" evidence="1">
    <location>
        <begin position="77"/>
        <end position="95"/>
    </location>
</feature>
<organism evidence="2 3">
    <name type="scientific">Desulfotalea psychrophila (strain LSv54 / DSM 12343)</name>
    <dbReference type="NCBI Taxonomy" id="177439"/>
    <lineage>
        <taxon>Bacteria</taxon>
        <taxon>Pseudomonadati</taxon>
        <taxon>Thermodesulfobacteriota</taxon>
        <taxon>Desulfobulbia</taxon>
        <taxon>Desulfobulbales</taxon>
        <taxon>Desulfocapsaceae</taxon>
        <taxon>Desulfotalea</taxon>
    </lineage>
</organism>
<gene>
    <name evidence="2" type="ordered locus">DP2018</name>
</gene>
<accession>Q6ALM8</accession>
<keyword evidence="1" id="KW-0472">Membrane</keyword>
<dbReference type="KEGG" id="dps:DP2018"/>
<dbReference type="Proteomes" id="UP000000602">
    <property type="component" value="Chromosome"/>
</dbReference>
<dbReference type="OrthoDB" id="9865677at2"/>